<gene>
    <name evidence="1" type="ORF">PENTCL1PPCAC_16923</name>
</gene>
<dbReference type="EMBL" id="BTSX01000004">
    <property type="protein sequence ID" value="GMS94747.1"/>
    <property type="molecule type" value="Genomic_DNA"/>
</dbReference>
<keyword evidence="2" id="KW-1185">Reference proteome</keyword>
<dbReference type="Proteomes" id="UP001432027">
    <property type="component" value="Unassembled WGS sequence"/>
</dbReference>
<protein>
    <recommendedName>
        <fullName evidence="3">Ribosomal protein</fullName>
    </recommendedName>
</protein>
<dbReference type="AlphaFoldDB" id="A0AAV5TKJ5"/>
<comment type="caution">
    <text evidence="1">The sequence shown here is derived from an EMBL/GenBank/DDBJ whole genome shotgun (WGS) entry which is preliminary data.</text>
</comment>
<reference evidence="1" key="1">
    <citation type="submission" date="2023-10" db="EMBL/GenBank/DDBJ databases">
        <title>Genome assembly of Pristionchus species.</title>
        <authorList>
            <person name="Yoshida K."/>
            <person name="Sommer R.J."/>
        </authorList>
    </citation>
    <scope>NUCLEOTIDE SEQUENCE</scope>
    <source>
        <strain evidence="1">RS0144</strain>
    </source>
</reference>
<accession>A0AAV5TKJ5</accession>
<evidence type="ECO:0008006" key="3">
    <source>
        <dbReference type="Google" id="ProtNLM"/>
    </source>
</evidence>
<name>A0AAV5TKJ5_9BILA</name>
<proteinExistence type="predicted"/>
<evidence type="ECO:0000313" key="2">
    <source>
        <dbReference type="Proteomes" id="UP001432027"/>
    </source>
</evidence>
<evidence type="ECO:0000313" key="1">
    <source>
        <dbReference type="EMBL" id="GMS94747.1"/>
    </source>
</evidence>
<organism evidence="1 2">
    <name type="scientific">Pristionchus entomophagus</name>
    <dbReference type="NCBI Taxonomy" id="358040"/>
    <lineage>
        <taxon>Eukaryota</taxon>
        <taxon>Metazoa</taxon>
        <taxon>Ecdysozoa</taxon>
        <taxon>Nematoda</taxon>
        <taxon>Chromadorea</taxon>
        <taxon>Rhabditida</taxon>
        <taxon>Rhabditina</taxon>
        <taxon>Diplogasteromorpha</taxon>
        <taxon>Diplogasteroidea</taxon>
        <taxon>Neodiplogasteridae</taxon>
        <taxon>Pristionchus</taxon>
    </lineage>
</organism>
<sequence>MRYLMADLLVCEVVNKCFPHPGIGAVVWRDVPRKVIRGVCAKYRGTSLERGRRREVERIANRKDSQGIRHIGIFLAQPQILHEHSAFENTLIFFFKRRRTKRELATFIH</sequence>